<organism evidence="1 2">
    <name type="scientific">Candidatus Saganbacteria bacterium</name>
    <dbReference type="NCBI Taxonomy" id="2575572"/>
    <lineage>
        <taxon>Bacteria</taxon>
        <taxon>Bacillati</taxon>
        <taxon>Saganbacteria</taxon>
    </lineage>
</organism>
<reference evidence="1 2" key="1">
    <citation type="submission" date="2019-12" db="EMBL/GenBank/DDBJ databases">
        <authorList>
            <person name="Wolfe R."/>
            <person name="Danczak R."/>
            <person name="Wilkins M."/>
        </authorList>
    </citation>
    <scope>NUCLEOTIDE SEQUENCE [LARGE SCALE GENOMIC DNA]</scope>
    <source>
        <strain evidence="1">X2_MaxBin.013</strain>
    </source>
</reference>
<dbReference type="Proteomes" id="UP000488506">
    <property type="component" value="Unassembled WGS sequence"/>
</dbReference>
<evidence type="ECO:0000313" key="1">
    <source>
        <dbReference type="EMBL" id="KAF0134460.1"/>
    </source>
</evidence>
<proteinExistence type="predicted"/>
<accession>A0A833NS79</accession>
<sequence>MPRRKTKNLTGLKRLKGIGKSVHQAWIGFVCLKCKNMNVFPVGLSMLSPQETYEGAQWKCSKCNFVHSKAYDLPFSTWPKEFIKSDSIKAQRFWQAFFRISTEHAESYWKQCNTCERILPFRAFDKHKGWGPLERQMECRSCKGAINAKLNPKRTKQQLFESSVKRRVADLLLKGVNQSIDIKELFRKFGRKCFKTGKVLDIKKRSTWAIDHILPSKWLYPLTTENAALLSREANNNKRDKWPNEYYTNNELIDLARITGADLSLLASKTPIINPNINVDLCVSRYLQVRERSNLKKRINELKQLLGSYKLTGKLSSKNKKLLGYR</sequence>
<comment type="caution">
    <text evidence="1">The sequence shown here is derived from an EMBL/GenBank/DDBJ whole genome shotgun (WGS) entry which is preliminary data.</text>
</comment>
<evidence type="ECO:0008006" key="3">
    <source>
        <dbReference type="Google" id="ProtNLM"/>
    </source>
</evidence>
<gene>
    <name evidence="1" type="ORF">FD145_685</name>
</gene>
<evidence type="ECO:0000313" key="2">
    <source>
        <dbReference type="Proteomes" id="UP000488506"/>
    </source>
</evidence>
<protein>
    <recommendedName>
        <fullName evidence="3">HNH endonuclease</fullName>
    </recommendedName>
</protein>
<dbReference type="Gene3D" id="1.10.30.50">
    <property type="match status" value="1"/>
</dbReference>
<dbReference type="EMBL" id="WPAF01000008">
    <property type="protein sequence ID" value="KAF0134460.1"/>
    <property type="molecule type" value="Genomic_DNA"/>
</dbReference>
<dbReference type="AlphaFoldDB" id="A0A833NS79"/>
<name>A0A833NS79_UNCSA</name>